<dbReference type="SUPFAM" id="SSF50891">
    <property type="entry name" value="Cyclophilin-like"/>
    <property type="match status" value="1"/>
</dbReference>
<evidence type="ECO:0000313" key="3">
    <source>
        <dbReference type="EMBL" id="CAI9149528.1"/>
    </source>
</evidence>
<name>A0ABN8XJF4_RANTA</name>
<protein>
    <recommendedName>
        <fullName evidence="2">PPIase cyclophilin-type domain-containing protein</fullName>
    </recommendedName>
</protein>
<organism evidence="3 4">
    <name type="scientific">Rangifer tarandus platyrhynchus</name>
    <name type="common">Svalbard reindeer</name>
    <dbReference type="NCBI Taxonomy" id="3082113"/>
    <lineage>
        <taxon>Eukaryota</taxon>
        <taxon>Metazoa</taxon>
        <taxon>Chordata</taxon>
        <taxon>Craniata</taxon>
        <taxon>Vertebrata</taxon>
        <taxon>Euteleostomi</taxon>
        <taxon>Mammalia</taxon>
        <taxon>Eutheria</taxon>
        <taxon>Laurasiatheria</taxon>
        <taxon>Artiodactyla</taxon>
        <taxon>Ruminantia</taxon>
        <taxon>Pecora</taxon>
        <taxon>Cervidae</taxon>
        <taxon>Odocoileinae</taxon>
        <taxon>Rangifer</taxon>
    </lineage>
</organism>
<dbReference type="EMBL" id="CATKSN020000365">
    <property type="protein sequence ID" value="CAI9149528.1"/>
    <property type="molecule type" value="Genomic_DNA"/>
</dbReference>
<keyword evidence="4" id="KW-1185">Reference proteome</keyword>
<dbReference type="Pfam" id="PF00160">
    <property type="entry name" value="Pro_isomerase"/>
    <property type="match status" value="1"/>
</dbReference>
<feature type="domain" description="PPIase cyclophilin-type" evidence="2">
    <location>
        <begin position="204"/>
        <end position="272"/>
    </location>
</feature>
<dbReference type="Gene3D" id="2.40.100.10">
    <property type="entry name" value="Cyclophilin-like"/>
    <property type="match status" value="1"/>
</dbReference>
<reference evidence="3" key="1">
    <citation type="submission" date="2023-04" db="EMBL/GenBank/DDBJ databases">
        <authorList>
            <consortium name="ELIXIR-Norway"/>
        </authorList>
    </citation>
    <scope>NUCLEOTIDE SEQUENCE [LARGE SCALE GENOMIC DNA]</scope>
</reference>
<gene>
    <name evidence="3" type="ORF">MRATA1EN1_LOCUS31146</name>
</gene>
<dbReference type="InterPro" id="IPR029000">
    <property type="entry name" value="Cyclophilin-like_dom_sf"/>
</dbReference>
<dbReference type="Proteomes" id="UP001176941">
    <property type="component" value="Unassembled WGS sequence"/>
</dbReference>
<evidence type="ECO:0000259" key="2">
    <source>
        <dbReference type="Pfam" id="PF00160"/>
    </source>
</evidence>
<evidence type="ECO:0000313" key="4">
    <source>
        <dbReference type="Proteomes" id="UP001176941"/>
    </source>
</evidence>
<accession>A0ABN8XJF4</accession>
<dbReference type="InterPro" id="IPR002130">
    <property type="entry name" value="Cyclophilin-type_PPIase_dom"/>
</dbReference>
<evidence type="ECO:0000256" key="1">
    <source>
        <dbReference type="SAM" id="MobiDB-lite"/>
    </source>
</evidence>
<sequence length="326" mass="37076">MSQSQLAAGRTTPPGHTQPRRLQDQFAAHRKSGKTAWCQGHYDRKECDGDEASNSAMMTIWLVGSVSSVRFQRLRQVCQWIHRSYVSQVSVQIQTILYFSEVDDFIQWAASEFLFEDVLLKEDFPLAEVARRALSEKIAFLCKNSAKVFCRVVFHVNRTAHAMTAFKFPNEQDAPDTTDGENLQRDPLTGVAGSDELASAAAVEVFFEVDSGRVPCSSSIFTEAARRKEYNGCVVHRVVPRGWIQFGYSDSSTTQSRHGAPQDLTKASLENAVFRHCEETQRYWIYMFKTPKSQWILSDWYNAREHITGRRGTLSLRMKTKPSELV</sequence>
<feature type="region of interest" description="Disordered" evidence="1">
    <location>
        <begin position="1"/>
        <end position="20"/>
    </location>
</feature>
<proteinExistence type="predicted"/>
<comment type="caution">
    <text evidence="3">The sequence shown here is derived from an EMBL/GenBank/DDBJ whole genome shotgun (WGS) entry which is preliminary data.</text>
</comment>